<gene>
    <name evidence="8" type="ORF">P154DRAFT_388815</name>
</gene>
<keyword evidence="2 6" id="KW-0812">Transmembrane</keyword>
<feature type="transmembrane region" description="Helical" evidence="6">
    <location>
        <begin position="119"/>
        <end position="143"/>
    </location>
</feature>
<dbReference type="EMBL" id="ML977571">
    <property type="protein sequence ID" value="KAF2003626.1"/>
    <property type="molecule type" value="Genomic_DNA"/>
</dbReference>
<proteinExistence type="inferred from homology"/>
<name>A0A6A5X0Z1_9PLEO</name>
<evidence type="ECO:0000256" key="4">
    <source>
        <dbReference type="ARBA" id="ARBA00023136"/>
    </source>
</evidence>
<organism evidence="8 9">
    <name type="scientific">Amniculicola lignicola CBS 123094</name>
    <dbReference type="NCBI Taxonomy" id="1392246"/>
    <lineage>
        <taxon>Eukaryota</taxon>
        <taxon>Fungi</taxon>
        <taxon>Dikarya</taxon>
        <taxon>Ascomycota</taxon>
        <taxon>Pezizomycotina</taxon>
        <taxon>Dothideomycetes</taxon>
        <taxon>Pleosporomycetidae</taxon>
        <taxon>Pleosporales</taxon>
        <taxon>Amniculicolaceae</taxon>
        <taxon>Amniculicola</taxon>
    </lineage>
</organism>
<feature type="transmembrane region" description="Helical" evidence="6">
    <location>
        <begin position="163"/>
        <end position="187"/>
    </location>
</feature>
<keyword evidence="3 6" id="KW-1133">Transmembrane helix</keyword>
<dbReference type="InterPro" id="IPR052337">
    <property type="entry name" value="SAT4-like"/>
</dbReference>
<evidence type="ECO:0000256" key="1">
    <source>
        <dbReference type="ARBA" id="ARBA00004141"/>
    </source>
</evidence>
<evidence type="ECO:0000256" key="5">
    <source>
        <dbReference type="ARBA" id="ARBA00038359"/>
    </source>
</evidence>
<evidence type="ECO:0000313" key="8">
    <source>
        <dbReference type="EMBL" id="KAF2003626.1"/>
    </source>
</evidence>
<dbReference type="PANTHER" id="PTHR33048">
    <property type="entry name" value="PTH11-LIKE INTEGRAL MEMBRANE PROTEIN (AFU_ORTHOLOGUE AFUA_5G11245)"/>
    <property type="match status" value="1"/>
</dbReference>
<dbReference type="OrthoDB" id="3923077at2759"/>
<comment type="similarity">
    <text evidence="5">Belongs to the SAT4 family.</text>
</comment>
<feature type="transmembrane region" description="Helical" evidence="6">
    <location>
        <begin position="6"/>
        <end position="26"/>
    </location>
</feature>
<feature type="transmembrane region" description="Helical" evidence="6">
    <location>
        <begin position="80"/>
        <end position="107"/>
    </location>
</feature>
<dbReference type="PANTHER" id="PTHR33048:SF96">
    <property type="entry name" value="INTEGRAL MEMBRANE PROTEIN"/>
    <property type="match status" value="1"/>
</dbReference>
<reference evidence="8" key="1">
    <citation type="journal article" date="2020" name="Stud. Mycol.">
        <title>101 Dothideomycetes genomes: a test case for predicting lifestyles and emergence of pathogens.</title>
        <authorList>
            <person name="Haridas S."/>
            <person name="Albert R."/>
            <person name="Binder M."/>
            <person name="Bloem J."/>
            <person name="Labutti K."/>
            <person name="Salamov A."/>
            <person name="Andreopoulos B."/>
            <person name="Baker S."/>
            <person name="Barry K."/>
            <person name="Bills G."/>
            <person name="Bluhm B."/>
            <person name="Cannon C."/>
            <person name="Castanera R."/>
            <person name="Culley D."/>
            <person name="Daum C."/>
            <person name="Ezra D."/>
            <person name="Gonzalez J."/>
            <person name="Henrissat B."/>
            <person name="Kuo A."/>
            <person name="Liang C."/>
            <person name="Lipzen A."/>
            <person name="Lutzoni F."/>
            <person name="Magnuson J."/>
            <person name="Mondo S."/>
            <person name="Nolan M."/>
            <person name="Ohm R."/>
            <person name="Pangilinan J."/>
            <person name="Park H.-J."/>
            <person name="Ramirez L."/>
            <person name="Alfaro M."/>
            <person name="Sun H."/>
            <person name="Tritt A."/>
            <person name="Yoshinaga Y."/>
            <person name="Zwiers L.-H."/>
            <person name="Turgeon B."/>
            <person name="Goodwin S."/>
            <person name="Spatafora J."/>
            <person name="Crous P."/>
            <person name="Grigoriev I."/>
        </authorList>
    </citation>
    <scope>NUCLEOTIDE SEQUENCE</scope>
    <source>
        <strain evidence="8">CBS 123094</strain>
    </source>
</reference>
<dbReference type="Proteomes" id="UP000799779">
    <property type="component" value="Unassembled WGS sequence"/>
</dbReference>
<dbReference type="AlphaFoldDB" id="A0A6A5X0Z1"/>
<feature type="non-terminal residue" evidence="8">
    <location>
        <position position="1"/>
    </location>
</feature>
<comment type="subcellular location">
    <subcellularLocation>
        <location evidence="1">Membrane</location>
        <topology evidence="1">Multi-pass membrane protein</topology>
    </subcellularLocation>
</comment>
<dbReference type="InterPro" id="IPR049326">
    <property type="entry name" value="Rhodopsin_dom_fungi"/>
</dbReference>
<evidence type="ECO:0000256" key="2">
    <source>
        <dbReference type="ARBA" id="ARBA00022692"/>
    </source>
</evidence>
<evidence type="ECO:0000256" key="6">
    <source>
        <dbReference type="SAM" id="Phobius"/>
    </source>
</evidence>
<evidence type="ECO:0000259" key="7">
    <source>
        <dbReference type="Pfam" id="PF20684"/>
    </source>
</evidence>
<dbReference type="GO" id="GO:0016020">
    <property type="term" value="C:membrane"/>
    <property type="evidence" value="ECO:0007669"/>
    <property type="project" value="UniProtKB-SubCell"/>
</dbReference>
<protein>
    <recommendedName>
        <fullName evidence="7">Rhodopsin domain-containing protein</fullName>
    </recommendedName>
</protein>
<feature type="transmembrane region" description="Helical" evidence="6">
    <location>
        <begin position="199"/>
        <end position="218"/>
    </location>
</feature>
<feature type="domain" description="Rhodopsin" evidence="7">
    <location>
        <begin position="22"/>
        <end position="262"/>
    </location>
</feature>
<feature type="transmembrane region" description="Helical" evidence="6">
    <location>
        <begin position="38"/>
        <end position="60"/>
    </location>
</feature>
<accession>A0A6A5X0Z1</accession>
<evidence type="ECO:0000256" key="3">
    <source>
        <dbReference type="ARBA" id="ARBA00022989"/>
    </source>
</evidence>
<keyword evidence="4 6" id="KW-0472">Membrane</keyword>
<keyword evidence="9" id="KW-1185">Reference proteome</keyword>
<feature type="non-terminal residue" evidence="8">
    <location>
        <position position="314"/>
    </location>
</feature>
<dbReference type="Pfam" id="PF20684">
    <property type="entry name" value="Fung_rhodopsin"/>
    <property type="match status" value="1"/>
</dbReference>
<evidence type="ECO:0000313" key="9">
    <source>
        <dbReference type="Proteomes" id="UP000799779"/>
    </source>
</evidence>
<sequence>RSGEVTAVAVLFFVLTWLTVSLRIYVRAVLLSTWGMDDWAMLITVGIFTVYLAFQVTAIAYGTGQHRWELEDQDAKIALIFWYLCELLYVLSSCGLKISLGIFYLRIALQRWHVWCIKLIMAGTVLFGAVYFFLVMLQCIPVSEFWNNHPASLKCIPKAPTLGITYALAAVNAGADWTFGILPFFIVWDLQMGMKTKMLVAGILAFAAIGSTGTVVRMKYIHTLTNGSDFLWATTDVAVWSTVEPGIGITAASVATLRPLLQTCLWRMSPASQPASSNRRPSNRSSRFAHKRGYRRSIGLNDLVPNKGSTSTSV</sequence>